<comment type="caution">
    <text evidence="1">The sequence shown here is derived from an EMBL/GenBank/DDBJ whole genome shotgun (WGS) entry which is preliminary data.</text>
</comment>
<dbReference type="RefSeq" id="WP_344663111.1">
    <property type="nucleotide sequence ID" value="NZ_BAAAQM010000096.1"/>
</dbReference>
<evidence type="ECO:0000313" key="2">
    <source>
        <dbReference type="Proteomes" id="UP001499854"/>
    </source>
</evidence>
<sequence>MAPTARPGGEAENAIIERLFSASLELHAALRLVPDEPTTTLLHEATDLLDSAICRLRDQAFDHQSAPAAQSRLTVPVR</sequence>
<name>A0ABP5EW76_9ACTN</name>
<organism evidence="1 2">
    <name type="scientific">Catenulispora subtropica</name>
    <dbReference type="NCBI Taxonomy" id="450798"/>
    <lineage>
        <taxon>Bacteria</taxon>
        <taxon>Bacillati</taxon>
        <taxon>Actinomycetota</taxon>
        <taxon>Actinomycetes</taxon>
        <taxon>Catenulisporales</taxon>
        <taxon>Catenulisporaceae</taxon>
        <taxon>Catenulispora</taxon>
    </lineage>
</organism>
<accession>A0ABP5EW76</accession>
<keyword evidence="2" id="KW-1185">Reference proteome</keyword>
<protein>
    <submittedName>
        <fullName evidence="1">Uncharacterized protein</fullName>
    </submittedName>
</protein>
<dbReference type="Proteomes" id="UP001499854">
    <property type="component" value="Unassembled WGS sequence"/>
</dbReference>
<evidence type="ECO:0000313" key="1">
    <source>
        <dbReference type="EMBL" id="GAA2007291.1"/>
    </source>
</evidence>
<dbReference type="EMBL" id="BAAAQM010000096">
    <property type="protein sequence ID" value="GAA2007291.1"/>
    <property type="molecule type" value="Genomic_DNA"/>
</dbReference>
<gene>
    <name evidence="1" type="ORF">GCM10009838_87020</name>
</gene>
<reference evidence="2" key="1">
    <citation type="journal article" date="2019" name="Int. J. Syst. Evol. Microbiol.">
        <title>The Global Catalogue of Microorganisms (GCM) 10K type strain sequencing project: providing services to taxonomists for standard genome sequencing and annotation.</title>
        <authorList>
            <consortium name="The Broad Institute Genomics Platform"/>
            <consortium name="The Broad Institute Genome Sequencing Center for Infectious Disease"/>
            <person name="Wu L."/>
            <person name="Ma J."/>
        </authorList>
    </citation>
    <scope>NUCLEOTIDE SEQUENCE [LARGE SCALE GENOMIC DNA]</scope>
    <source>
        <strain evidence="2">JCM 16013</strain>
    </source>
</reference>
<proteinExistence type="predicted"/>